<dbReference type="PANTHER" id="PTHR46648:SF1">
    <property type="entry name" value="ADENOSINE 5'-MONOPHOSPHORAMIDASE HNT1"/>
    <property type="match status" value="1"/>
</dbReference>
<organism evidence="5 6">
    <name type="scientific">[Actinomadura] parvosata subsp. kistnae</name>
    <dbReference type="NCBI Taxonomy" id="1909395"/>
    <lineage>
        <taxon>Bacteria</taxon>
        <taxon>Bacillati</taxon>
        <taxon>Actinomycetota</taxon>
        <taxon>Actinomycetes</taxon>
        <taxon>Streptosporangiales</taxon>
        <taxon>Streptosporangiaceae</taxon>
        <taxon>Nonomuraea</taxon>
    </lineage>
</organism>
<dbReference type="Proteomes" id="UP000190797">
    <property type="component" value="Chromosome"/>
</dbReference>
<sequence length="136" mass="15021">MNDCPFCWIAAGHLSAHHVLQDEHTLAFLDIRPATPGHTLVIPRTHARDLWDITQERHGQVAAMVHRVAALLKAALAPEGLNVRHNTGRAAGQDVPHYHVHVVPRRTGDGLRPGWTPPPAPPQELEQVLARITQAR</sequence>
<dbReference type="PANTHER" id="PTHR46648">
    <property type="entry name" value="HIT FAMILY PROTEIN 1"/>
    <property type="match status" value="1"/>
</dbReference>
<evidence type="ECO:0000313" key="6">
    <source>
        <dbReference type="Proteomes" id="UP000190797"/>
    </source>
</evidence>
<protein>
    <recommendedName>
        <fullName evidence="4">HIT domain-containing protein</fullName>
    </recommendedName>
</protein>
<reference evidence="6" key="1">
    <citation type="journal article" date="2017" name="Med. Chem. Commun.">
        <title>Nonomuraea sp. ATCC 55076 harbours the largest actinomycete chromosome to date and the kistamicin biosynthetic gene cluster.</title>
        <authorList>
            <person name="Nazari B."/>
            <person name="Forneris C.C."/>
            <person name="Gibson M.I."/>
            <person name="Moon K."/>
            <person name="Schramma K.R."/>
            <person name="Seyedsayamdost M.R."/>
        </authorList>
    </citation>
    <scope>NUCLEOTIDE SEQUENCE [LARGE SCALE GENOMIC DNA]</scope>
    <source>
        <strain evidence="6">ATCC 55076</strain>
    </source>
</reference>
<dbReference type="KEGG" id="noa:BKM31_15640"/>
<dbReference type="RefSeq" id="WP_080038882.1">
    <property type="nucleotide sequence ID" value="NZ_CP017717.1"/>
</dbReference>
<gene>
    <name evidence="5" type="ORF">BKM31_15640</name>
</gene>
<evidence type="ECO:0000256" key="3">
    <source>
        <dbReference type="PROSITE-ProRule" id="PRU00464"/>
    </source>
</evidence>
<dbReference type="GO" id="GO:0009117">
    <property type="term" value="P:nucleotide metabolic process"/>
    <property type="evidence" value="ECO:0007669"/>
    <property type="project" value="TreeGrafter"/>
</dbReference>
<dbReference type="EMBL" id="CP017717">
    <property type="protein sequence ID" value="AQZ62702.1"/>
    <property type="molecule type" value="Genomic_DNA"/>
</dbReference>
<dbReference type="PROSITE" id="PS00892">
    <property type="entry name" value="HIT_1"/>
    <property type="match status" value="1"/>
</dbReference>
<evidence type="ECO:0000313" key="5">
    <source>
        <dbReference type="EMBL" id="AQZ62702.1"/>
    </source>
</evidence>
<accession>A0A1U9ZXM6</accession>
<keyword evidence="6" id="KW-1185">Reference proteome</keyword>
<dbReference type="PRINTS" id="PR00332">
    <property type="entry name" value="HISTRIAD"/>
</dbReference>
<evidence type="ECO:0000256" key="1">
    <source>
        <dbReference type="PIRSR" id="PIRSR601310-1"/>
    </source>
</evidence>
<evidence type="ECO:0000256" key="2">
    <source>
        <dbReference type="PIRSR" id="PIRSR601310-3"/>
    </source>
</evidence>
<dbReference type="InterPro" id="IPR036265">
    <property type="entry name" value="HIT-like_sf"/>
</dbReference>
<dbReference type="InterPro" id="IPR001310">
    <property type="entry name" value="Histidine_triad_HIT"/>
</dbReference>
<dbReference type="SUPFAM" id="SSF54197">
    <property type="entry name" value="HIT-like"/>
    <property type="match status" value="1"/>
</dbReference>
<feature type="domain" description="HIT" evidence="4">
    <location>
        <begin position="5"/>
        <end position="112"/>
    </location>
</feature>
<dbReference type="InterPro" id="IPR011146">
    <property type="entry name" value="HIT-like"/>
</dbReference>
<dbReference type="Pfam" id="PF01230">
    <property type="entry name" value="HIT"/>
    <property type="match status" value="1"/>
</dbReference>
<proteinExistence type="predicted"/>
<dbReference type="STRING" id="1909395.BKM31_15640"/>
<dbReference type="PROSITE" id="PS51084">
    <property type="entry name" value="HIT_2"/>
    <property type="match status" value="1"/>
</dbReference>
<dbReference type="Gene3D" id="3.30.428.10">
    <property type="entry name" value="HIT-like"/>
    <property type="match status" value="1"/>
</dbReference>
<dbReference type="InterPro" id="IPR019808">
    <property type="entry name" value="Histidine_triad_CS"/>
</dbReference>
<name>A0A1U9ZXM6_9ACTN</name>
<feature type="active site" description="Tele-AMP-histidine intermediate" evidence="1">
    <location>
        <position position="99"/>
    </location>
</feature>
<evidence type="ECO:0000259" key="4">
    <source>
        <dbReference type="PROSITE" id="PS51084"/>
    </source>
</evidence>
<dbReference type="OrthoDB" id="9784774at2"/>
<feature type="short sequence motif" description="Histidine triad motif" evidence="2 3">
    <location>
        <begin position="97"/>
        <end position="101"/>
    </location>
</feature>
<dbReference type="GO" id="GO:0003824">
    <property type="term" value="F:catalytic activity"/>
    <property type="evidence" value="ECO:0007669"/>
    <property type="project" value="InterPro"/>
</dbReference>
<dbReference type="AlphaFoldDB" id="A0A1U9ZXM6"/>